<keyword evidence="5" id="KW-0175">Coiled coil</keyword>
<evidence type="ECO:0000313" key="6">
    <source>
        <dbReference type="EMBL" id="CRH00134.1"/>
    </source>
</evidence>
<feature type="coiled-coil region" evidence="5">
    <location>
        <begin position="138"/>
        <end position="165"/>
    </location>
</feature>
<reference evidence="6 7" key="1">
    <citation type="submission" date="2015-04" db="EMBL/GenBank/DDBJ databases">
        <authorList>
            <consortium name="Pathogen Informatics"/>
        </authorList>
    </citation>
    <scope>NUCLEOTIDE SEQUENCE [LARGE SCALE GENOMIC DNA]</scope>
    <source>
        <strain evidence="6 7">SGS1</strain>
    </source>
</reference>
<dbReference type="SUPFAM" id="SSF140718">
    <property type="entry name" value="Mediator hinge subcomplex-like"/>
    <property type="match status" value="1"/>
</dbReference>
<dbReference type="VEuPathDB" id="PlasmoDB:PRELSG_0923400"/>
<keyword evidence="4" id="KW-0539">Nucleus</keyword>
<evidence type="ECO:0000313" key="7">
    <source>
        <dbReference type="Proteomes" id="UP000220158"/>
    </source>
</evidence>
<dbReference type="GeneID" id="39736246"/>
<gene>
    <name evidence="6" type="ORF">PRELSG_0923400</name>
</gene>
<dbReference type="OrthoDB" id="366094at2759"/>
<protein>
    <submittedName>
        <fullName evidence="6">Large ribosomal subunit processing factor, putative</fullName>
    </submittedName>
</protein>
<keyword evidence="3" id="KW-0804">Transcription</keyword>
<evidence type="ECO:0000256" key="3">
    <source>
        <dbReference type="ARBA" id="ARBA00023163"/>
    </source>
</evidence>
<evidence type="ECO:0000256" key="2">
    <source>
        <dbReference type="ARBA" id="ARBA00023015"/>
    </source>
</evidence>
<evidence type="ECO:0000256" key="4">
    <source>
        <dbReference type="ARBA" id="ARBA00023242"/>
    </source>
</evidence>
<proteinExistence type="predicted"/>
<keyword evidence="7" id="KW-1185">Reference proteome</keyword>
<dbReference type="RefSeq" id="XP_028533139.1">
    <property type="nucleotide sequence ID" value="XM_028676674.1"/>
</dbReference>
<organism evidence="6 7">
    <name type="scientific">Plasmodium relictum</name>
    <dbReference type="NCBI Taxonomy" id="85471"/>
    <lineage>
        <taxon>Eukaryota</taxon>
        <taxon>Sar</taxon>
        <taxon>Alveolata</taxon>
        <taxon>Apicomplexa</taxon>
        <taxon>Aconoidasida</taxon>
        <taxon>Haemosporida</taxon>
        <taxon>Plasmodiidae</taxon>
        <taxon>Plasmodium</taxon>
        <taxon>Plasmodium (Haemamoeba)</taxon>
    </lineage>
</organism>
<dbReference type="GO" id="GO:0016592">
    <property type="term" value="C:mediator complex"/>
    <property type="evidence" value="ECO:0007669"/>
    <property type="project" value="InterPro"/>
</dbReference>
<dbReference type="Gene3D" id="6.10.280.10">
    <property type="entry name" value="Mediator complex, subunit Med21"/>
    <property type="match status" value="1"/>
</dbReference>
<dbReference type="AlphaFoldDB" id="A0A1J1H5F1"/>
<dbReference type="InterPro" id="IPR037212">
    <property type="entry name" value="Med7/Med21-like"/>
</dbReference>
<sequence length="185" mass="22056">MINFTSPHTNDPIKKLQNLLNNCLHSIIDVLSNLSYKGEHKELEIESDETSEYSYFINLLKEREKENINKGTEKVKDEKGTNDELESLNKDEETNYFIKPKFEKSIKEEILDRVERMNLILKTIDECIDELPDSLIIEEEKCKEIKMLQKKKDAAKDELKKLYNEYDYIYNYVTYYLRDLIVNIK</sequence>
<keyword evidence="2" id="KW-0805">Transcription regulation</keyword>
<evidence type="ECO:0000256" key="1">
    <source>
        <dbReference type="ARBA" id="ARBA00004123"/>
    </source>
</evidence>
<dbReference type="KEGG" id="prel:PRELSG_0923400"/>
<name>A0A1J1H5F1_PLARL</name>
<accession>A0A1J1H5F1</accession>
<comment type="subcellular location">
    <subcellularLocation>
        <location evidence="1">Nucleus</location>
    </subcellularLocation>
</comment>
<evidence type="ECO:0000256" key="5">
    <source>
        <dbReference type="SAM" id="Coils"/>
    </source>
</evidence>
<dbReference type="Proteomes" id="UP000220158">
    <property type="component" value="Chromosome 9"/>
</dbReference>
<dbReference type="EMBL" id="LN835304">
    <property type="protein sequence ID" value="CRH00134.1"/>
    <property type="molecule type" value="Genomic_DNA"/>
</dbReference>